<evidence type="ECO:0000313" key="2">
    <source>
        <dbReference type="Proteomes" id="UP000309997"/>
    </source>
</evidence>
<evidence type="ECO:0000313" key="1">
    <source>
        <dbReference type="EMBL" id="KAL3582085.1"/>
    </source>
</evidence>
<sequence length="246" mass="26746">MQRATANVVKSRCLEEQQSTAAALSITAASLNDDDNQHSSTKLLTFLGKGGSGKTTSAVFAAQVLLEPLGWLKQADSSLKMTQGVLEGLGQINANQSNEDNFEIIIYDGASSDETLRMIGAASKARLYLKYLRNFAEKTDLGRLAGPSLLRLVDEALSLSDSKYNLNGKMSTEMWDSLERILECRGGSELVAEAGDQRRVICFATKIQGKVGGAKFVDRSLVITVRRIPAIQSHVDFIASHQRYAT</sequence>
<keyword evidence="2" id="KW-1185">Reference proteome</keyword>
<protein>
    <submittedName>
        <fullName evidence="1">Uncharacterized protein</fullName>
    </submittedName>
</protein>
<gene>
    <name evidence="1" type="ORF">D5086_016417</name>
</gene>
<dbReference type="EMBL" id="RCHU02000008">
    <property type="protein sequence ID" value="KAL3582085.1"/>
    <property type="molecule type" value="Genomic_DNA"/>
</dbReference>
<comment type="caution">
    <text evidence="1">The sequence shown here is derived from an EMBL/GenBank/DDBJ whole genome shotgun (WGS) entry which is preliminary data.</text>
</comment>
<name>A0ACC4BUJ6_POPAL</name>
<dbReference type="Proteomes" id="UP000309997">
    <property type="component" value="Unassembled WGS sequence"/>
</dbReference>
<accession>A0ACC4BUJ6</accession>
<proteinExistence type="predicted"/>
<reference evidence="1 2" key="1">
    <citation type="journal article" date="2024" name="Plant Biotechnol. J.">
        <title>Genome and CRISPR/Cas9 system of a widespread forest tree (Populus alba) in the world.</title>
        <authorList>
            <person name="Liu Y.J."/>
            <person name="Jiang P.F."/>
            <person name="Han X.M."/>
            <person name="Li X.Y."/>
            <person name="Wang H.M."/>
            <person name="Wang Y.J."/>
            <person name="Wang X.X."/>
            <person name="Zeng Q.Y."/>
        </authorList>
    </citation>
    <scope>NUCLEOTIDE SEQUENCE [LARGE SCALE GENOMIC DNA]</scope>
    <source>
        <strain evidence="2">cv. PAL-ZL1</strain>
    </source>
</reference>
<organism evidence="1 2">
    <name type="scientific">Populus alba</name>
    <name type="common">White poplar</name>
    <dbReference type="NCBI Taxonomy" id="43335"/>
    <lineage>
        <taxon>Eukaryota</taxon>
        <taxon>Viridiplantae</taxon>
        <taxon>Streptophyta</taxon>
        <taxon>Embryophyta</taxon>
        <taxon>Tracheophyta</taxon>
        <taxon>Spermatophyta</taxon>
        <taxon>Magnoliopsida</taxon>
        <taxon>eudicotyledons</taxon>
        <taxon>Gunneridae</taxon>
        <taxon>Pentapetalae</taxon>
        <taxon>rosids</taxon>
        <taxon>fabids</taxon>
        <taxon>Malpighiales</taxon>
        <taxon>Salicaceae</taxon>
        <taxon>Saliceae</taxon>
        <taxon>Populus</taxon>
    </lineage>
</organism>